<keyword evidence="3" id="KW-0489">Methyltransferase</keyword>
<evidence type="ECO:0000256" key="1">
    <source>
        <dbReference type="SAM" id="Coils"/>
    </source>
</evidence>
<dbReference type="Proteomes" id="UP001057134">
    <property type="component" value="Chromosome"/>
</dbReference>
<sequence>MLPKIEVTEVLRAINKSLNKTEELFDISEWNINLPKFNNVNFLQPKDEYHLSDFLNYHDEDFVRNVYRGLLKRNPEPQGMEYYLGQLRSGTLNKIEILGRIKFSKEARRNNIKVKGLTLPFLFNSFYKIPILGYFLRLIVSVIKLPKIIKNINQYEMFMNCRYTEQTKVLDTLTQEIEQYFIKINNSIANFQVDTSQLNGNRYDIDEITQKMHQIDEMNEELKQLNEIKNYLGDIEGFRTKFIDIESTNEKVSEKYTKLVFENEKLQQDINDFKISTFEEIKEIQSSIERINENYLIINSINKQIKDHKLNIIELQRRLNFFLEETRKRLPAPLDEAQMKTLVDNEAHFSDAMYVSFEDQFRGTREDIKVRLEVYLPYVDKVRERTGDNSVIDIGCGRGEWLELLENNDFKAIGVDMNKVMVDSCVELGLNANLCDAIEYLRSQKKGSTSVITGFHIIEHLPLNKLITLFDEALRVLKPGGMIIFETPNPESIWVGAFTFRGDPTHINPLVPDTVKFLVEQRGYIKPKIVRLHKREEPEYTGQKYVDEIIYKFNMEQDFSIIAYKA</sequence>
<dbReference type="Pfam" id="PF13946">
    <property type="entry name" value="DUF4214"/>
    <property type="match status" value="1"/>
</dbReference>
<dbReference type="CDD" id="cd02440">
    <property type="entry name" value="AdoMet_MTases"/>
    <property type="match status" value="1"/>
</dbReference>
<keyword evidence="3" id="KW-0808">Transferase</keyword>
<evidence type="ECO:0000313" key="3">
    <source>
        <dbReference type="EMBL" id="UQZ83957.1"/>
    </source>
</evidence>
<dbReference type="EMBL" id="CP027059">
    <property type="protein sequence ID" value="UQZ83957.1"/>
    <property type="molecule type" value="Genomic_DNA"/>
</dbReference>
<protein>
    <submittedName>
        <fullName evidence="3">Bifunctional 3-demethylubiquinone-9 3-methyltransferase/ 2-octaprenyl-6-hydroxy phenol methylase</fullName>
    </submittedName>
</protein>
<dbReference type="GO" id="GO:0008168">
    <property type="term" value="F:methyltransferase activity"/>
    <property type="evidence" value="ECO:0007669"/>
    <property type="project" value="UniProtKB-KW"/>
</dbReference>
<accession>A0ABY4RPL0</accession>
<dbReference type="RefSeq" id="WP_249865918.1">
    <property type="nucleotide sequence ID" value="NZ_CP027059.1"/>
</dbReference>
<dbReference type="Pfam" id="PF13489">
    <property type="entry name" value="Methyltransf_23"/>
    <property type="match status" value="1"/>
</dbReference>
<dbReference type="Gene3D" id="3.40.50.150">
    <property type="entry name" value="Vaccinia Virus protein VP39"/>
    <property type="match status" value="1"/>
</dbReference>
<dbReference type="InterPro" id="IPR025282">
    <property type="entry name" value="DUF4214"/>
</dbReference>
<evidence type="ECO:0000259" key="2">
    <source>
        <dbReference type="Pfam" id="PF13946"/>
    </source>
</evidence>
<reference evidence="3" key="2">
    <citation type="journal article" date="2021" name="J Anim Sci Technol">
        <title>Complete genome sequence of Paenibacillus konkukensis sp. nov. SK3146 as a potential probiotic strain.</title>
        <authorList>
            <person name="Jung H.I."/>
            <person name="Park S."/>
            <person name="Niu K.M."/>
            <person name="Lee S.W."/>
            <person name="Kothari D."/>
            <person name="Yi K.J."/>
            <person name="Kim S.K."/>
        </authorList>
    </citation>
    <scope>NUCLEOTIDE SEQUENCE</scope>
    <source>
        <strain evidence="3">SK3146</strain>
    </source>
</reference>
<dbReference type="GO" id="GO:0032259">
    <property type="term" value="P:methylation"/>
    <property type="evidence" value="ECO:0007669"/>
    <property type="project" value="UniProtKB-KW"/>
</dbReference>
<gene>
    <name evidence="3" type="ORF">SK3146_03169</name>
</gene>
<name>A0ABY4RPL0_9BACL</name>
<evidence type="ECO:0000313" key="4">
    <source>
        <dbReference type="Proteomes" id="UP001057134"/>
    </source>
</evidence>
<dbReference type="PANTHER" id="PTHR43861">
    <property type="entry name" value="TRANS-ACONITATE 2-METHYLTRANSFERASE-RELATED"/>
    <property type="match status" value="1"/>
</dbReference>
<reference evidence="3" key="1">
    <citation type="submission" date="2018-02" db="EMBL/GenBank/DDBJ databases">
        <authorList>
            <person name="Kim S.-K."/>
            <person name="Jung H.-I."/>
            <person name="Lee S.-W."/>
        </authorList>
    </citation>
    <scope>NUCLEOTIDE SEQUENCE</scope>
    <source>
        <strain evidence="3">SK3146</strain>
    </source>
</reference>
<keyword evidence="1" id="KW-0175">Coiled coil</keyword>
<dbReference type="InterPro" id="IPR029063">
    <property type="entry name" value="SAM-dependent_MTases_sf"/>
</dbReference>
<feature type="coiled-coil region" evidence="1">
    <location>
        <begin position="298"/>
        <end position="325"/>
    </location>
</feature>
<keyword evidence="4" id="KW-1185">Reference proteome</keyword>
<dbReference type="SUPFAM" id="SSF53335">
    <property type="entry name" value="S-adenosyl-L-methionine-dependent methyltransferases"/>
    <property type="match status" value="1"/>
</dbReference>
<organism evidence="3 4">
    <name type="scientific">Paenibacillus konkukensis</name>
    <dbReference type="NCBI Taxonomy" id="2020716"/>
    <lineage>
        <taxon>Bacteria</taxon>
        <taxon>Bacillati</taxon>
        <taxon>Bacillota</taxon>
        <taxon>Bacilli</taxon>
        <taxon>Bacillales</taxon>
        <taxon>Paenibacillaceae</taxon>
        <taxon>Paenibacillus</taxon>
    </lineage>
</organism>
<feature type="domain" description="DUF4214" evidence="2">
    <location>
        <begin position="56"/>
        <end position="109"/>
    </location>
</feature>
<proteinExistence type="predicted"/>